<dbReference type="EMBL" id="DF820459">
    <property type="protein sequence ID" value="GAK53281.1"/>
    <property type="molecule type" value="Genomic_DNA"/>
</dbReference>
<reference evidence="2" key="1">
    <citation type="journal article" date="2015" name="PeerJ">
        <title>First genomic representation of candidate bacterial phylum KSB3 points to enhanced environmental sensing as a trigger of wastewater bulking.</title>
        <authorList>
            <person name="Sekiguchi Y."/>
            <person name="Ohashi A."/>
            <person name="Parks D.H."/>
            <person name="Yamauchi T."/>
            <person name="Tyson G.W."/>
            <person name="Hugenholtz P."/>
        </authorList>
    </citation>
    <scope>NUCLEOTIDE SEQUENCE [LARGE SCALE GENOMIC DNA]</scope>
</reference>
<dbReference type="Gene3D" id="1.25.40.20">
    <property type="entry name" value="Ankyrin repeat-containing domain"/>
    <property type="match status" value="1"/>
</dbReference>
<evidence type="ECO:0000259" key="1">
    <source>
        <dbReference type="Pfam" id="PF08334"/>
    </source>
</evidence>
<proteinExistence type="predicted"/>
<evidence type="ECO:0000313" key="3">
    <source>
        <dbReference type="Proteomes" id="UP000030700"/>
    </source>
</evidence>
<accession>A0A0S6W508</accession>
<organism evidence="2">
    <name type="scientific">Candidatus Moduliflexus flocculans</name>
    <dbReference type="NCBI Taxonomy" id="1499966"/>
    <lineage>
        <taxon>Bacteria</taxon>
        <taxon>Candidatus Moduliflexota</taxon>
        <taxon>Candidatus Moduliflexia</taxon>
        <taxon>Candidatus Moduliflexales</taxon>
        <taxon>Candidatus Moduliflexaceae</taxon>
    </lineage>
</organism>
<protein>
    <recommendedName>
        <fullName evidence="1">Type II secretion system protein GspG C-terminal domain-containing protein</fullName>
    </recommendedName>
</protein>
<dbReference type="Pfam" id="PF08334">
    <property type="entry name" value="T2SSG"/>
    <property type="match status" value="1"/>
</dbReference>
<dbReference type="Gene3D" id="3.30.700.10">
    <property type="entry name" value="Glycoprotein, Type 4 Pilin"/>
    <property type="match status" value="1"/>
</dbReference>
<evidence type="ECO:0000313" key="2">
    <source>
        <dbReference type="EMBL" id="GAK53281.1"/>
    </source>
</evidence>
<dbReference type="HOGENOM" id="CLU_304350_0_0_0"/>
<dbReference type="SUPFAM" id="SSF54523">
    <property type="entry name" value="Pili subunits"/>
    <property type="match status" value="1"/>
</dbReference>
<dbReference type="AlphaFoldDB" id="A0A0S6W508"/>
<gene>
    <name evidence="2" type="ORF">U14_04546</name>
</gene>
<keyword evidence="3" id="KW-1185">Reference proteome</keyword>
<sequence length="988" mass="106995">MKRPLRLIIWLLSLLLLPVAPTYGQDTLDQLPAVFSTGLSVAATPEEALPGGAAAYIRLNNALTLLENLDAFASTIVPEKALPVELQETFAKPKPLITFLGMQLAGQPVELARFSELTGIALDRPLSLAFYPMPQGFVLSVPIANSTVASGMIQGMLQPSSVTKEQSGDLTYYHITPGNGDMPDDLYLIASEKTAFFCSSTDLLNQLVAAKPEANITSDPIIKEGVTAYEKGDLTIILSPDVLKPQIPAIQQQLETLPAQLFTEIRTGVAEIPVADRMLLDTRLRLEFGVKSLDQLVDYSEAYTIGISRVLLNWLAQLLTNLNGAVVSIDLDAVYQQVTFTLFSKDILPEKMTQPLPLDTLKNALAALPGEKNSLFAIGRQPRDEASPLISAMLTEVEKELAAKALPLEGFNAVKTYLLSQQACPTLESKADWTLRSVIPMSLDTDFSKFATLWAWGKAQTDRLANEPLFHRLLLLPAGVIEPYFKEKSEASAQNSAQKNALYESLLAAKPFASYANSFAVEDAGNGVKKLISNDIFTTRRGIFGYQQHELVNRRIMFVKAAGDAELVYAGAADAAQFDAVMKATYPPTSAAIAKLLERVPSNAAMFGIVRPFRLFPDIVETLAGLEDVAHRELDAFLAASQKIYDESGAEKFEQKLLESGLDIPFAMEGLFVDDEKKLFCTLPGGLHYPRPMVMPLVKDLLADVLAAASTVGGNLSYMTVQAGRVELATVQSTDALALLVKNVTNTFYDKYVNAPDGIQQLQNTFAHPADYQESGTLLLSNPIWKAVEEAEEEIESGNIGAIIEGNEGESELPTGTTDIMQSYATALGSWMVDNNTYPKYSTITPIANVDFSGGAYNGTYYEGSLLDEWGNPIYYLSDAEGSDYVLVSYGENGVPGAGDAEESDDVIYMGGMLIAPPSNEDEDITLSLNNVLFFAIKQNAVDFVKVALDAGADPAAANSDGVYASALAEKLGYSEIVELLKQASAEE</sequence>
<dbReference type="InterPro" id="IPR045584">
    <property type="entry name" value="Pilin-like"/>
</dbReference>
<name>A0A0S6W508_9BACT</name>
<feature type="domain" description="Type II secretion system protein GspG C-terminal" evidence="1">
    <location>
        <begin position="808"/>
        <end position="901"/>
    </location>
</feature>
<dbReference type="SUPFAM" id="SSF48403">
    <property type="entry name" value="Ankyrin repeat"/>
    <property type="match status" value="1"/>
</dbReference>
<dbReference type="InterPro" id="IPR013545">
    <property type="entry name" value="T2SS_protein-GspG_C"/>
</dbReference>
<dbReference type="Proteomes" id="UP000030700">
    <property type="component" value="Unassembled WGS sequence"/>
</dbReference>
<dbReference type="InterPro" id="IPR036770">
    <property type="entry name" value="Ankyrin_rpt-contain_sf"/>
</dbReference>